<accession>A0A8C6UYS9</accession>
<reference evidence="7" key="1">
    <citation type="submission" date="2025-08" db="UniProtKB">
        <authorList>
            <consortium name="Ensembl"/>
        </authorList>
    </citation>
    <scope>IDENTIFICATION</scope>
</reference>
<dbReference type="GO" id="GO:0005769">
    <property type="term" value="C:early endosome"/>
    <property type="evidence" value="ECO:0007669"/>
    <property type="project" value="TreeGrafter"/>
</dbReference>
<dbReference type="Pfam" id="PF01363">
    <property type="entry name" value="FYVE"/>
    <property type="match status" value="1"/>
</dbReference>
<evidence type="ECO:0000256" key="2">
    <source>
        <dbReference type="ARBA" id="ARBA00022771"/>
    </source>
</evidence>
<dbReference type="AlphaFoldDB" id="A0A8C6UYS9"/>
<keyword evidence="1" id="KW-0479">Metal-binding</keyword>
<name>A0A8C6UYS9_9GOBI</name>
<dbReference type="PANTHER" id="PTHR46280:SF2">
    <property type="entry name" value="PLECKSTRIN HOMOLOGY DOMAIN-CONTAINING FAMILY F MEMBER 1"/>
    <property type="match status" value="1"/>
</dbReference>
<dbReference type="InterPro" id="IPR017455">
    <property type="entry name" value="Znf_FYVE-rel"/>
</dbReference>
<feature type="domain" description="FYVE-type" evidence="6">
    <location>
        <begin position="139"/>
        <end position="199"/>
    </location>
</feature>
<keyword evidence="3" id="KW-0862">Zinc</keyword>
<evidence type="ECO:0000313" key="8">
    <source>
        <dbReference type="Proteomes" id="UP000694523"/>
    </source>
</evidence>
<dbReference type="GO" id="GO:0008270">
    <property type="term" value="F:zinc ion binding"/>
    <property type="evidence" value="ECO:0007669"/>
    <property type="project" value="UniProtKB-KW"/>
</dbReference>
<sequence length="263" mass="30349">MTQQMSFKVENQKRIEAVEKSFRPVGIRLVDKDRVLIGEGRLMKQSRRGPQPRAFFLFNDMLVYGSIVINGRWFKRQKVIRLDEAPVAGETPQKSFYVSAASLEEKQAWMEHIELCKARVLQSSGCRPRATFAVTWIPDPASAICMRCTRKFTVTHRRHHCRKCGFLVCGVCSRKRAVIDHIHPTKQLRVCGMCHNGLIEDRRVRGDSSGLRSDEEEQSCDEPLYEDHDDHVEEDYDPIYWADPGMNSFLHMFTLSLSMSGLR</sequence>
<proteinExistence type="predicted"/>
<evidence type="ECO:0000313" key="7">
    <source>
        <dbReference type="Ensembl" id="ENSNMLP00000042151.1"/>
    </source>
</evidence>
<dbReference type="SUPFAM" id="SSF50729">
    <property type="entry name" value="PH domain-like"/>
    <property type="match status" value="1"/>
</dbReference>
<dbReference type="Gene3D" id="2.30.29.30">
    <property type="entry name" value="Pleckstrin-homology domain (PH domain)/Phosphotyrosine-binding domain (PTB)"/>
    <property type="match status" value="1"/>
</dbReference>
<evidence type="ECO:0000256" key="1">
    <source>
        <dbReference type="ARBA" id="ARBA00022723"/>
    </source>
</evidence>
<dbReference type="InterPro" id="IPR051765">
    <property type="entry name" value="PH_domain-containing_F"/>
</dbReference>
<feature type="region of interest" description="Disordered" evidence="5">
    <location>
        <begin position="205"/>
        <end position="224"/>
    </location>
</feature>
<reference evidence="7" key="2">
    <citation type="submission" date="2025-09" db="UniProtKB">
        <authorList>
            <consortium name="Ensembl"/>
        </authorList>
    </citation>
    <scope>IDENTIFICATION</scope>
</reference>
<dbReference type="GO" id="GO:0008333">
    <property type="term" value="P:endosome to lysosome transport"/>
    <property type="evidence" value="ECO:0007669"/>
    <property type="project" value="TreeGrafter"/>
</dbReference>
<protein>
    <submittedName>
        <fullName evidence="7">Pleckstrin homology and FYVE domain containing 1</fullName>
    </submittedName>
</protein>
<organism evidence="7 8">
    <name type="scientific">Neogobius melanostomus</name>
    <name type="common">round goby</name>
    <dbReference type="NCBI Taxonomy" id="47308"/>
    <lineage>
        <taxon>Eukaryota</taxon>
        <taxon>Metazoa</taxon>
        <taxon>Chordata</taxon>
        <taxon>Craniata</taxon>
        <taxon>Vertebrata</taxon>
        <taxon>Euteleostomi</taxon>
        <taxon>Actinopterygii</taxon>
        <taxon>Neopterygii</taxon>
        <taxon>Teleostei</taxon>
        <taxon>Neoteleostei</taxon>
        <taxon>Acanthomorphata</taxon>
        <taxon>Gobiaria</taxon>
        <taxon>Gobiiformes</taxon>
        <taxon>Gobioidei</taxon>
        <taxon>Gobiidae</taxon>
        <taxon>Benthophilinae</taxon>
        <taxon>Neogobiini</taxon>
        <taxon>Neogobius</taxon>
    </lineage>
</organism>
<dbReference type="SMART" id="SM00233">
    <property type="entry name" value="PH"/>
    <property type="match status" value="1"/>
</dbReference>
<dbReference type="SMART" id="SM00064">
    <property type="entry name" value="FYVE"/>
    <property type="match status" value="1"/>
</dbReference>
<dbReference type="InterPro" id="IPR011993">
    <property type="entry name" value="PH-like_dom_sf"/>
</dbReference>
<dbReference type="InterPro" id="IPR013083">
    <property type="entry name" value="Znf_RING/FYVE/PHD"/>
</dbReference>
<dbReference type="Gene3D" id="3.30.40.10">
    <property type="entry name" value="Zinc/RING finger domain, C3HC4 (zinc finger)"/>
    <property type="match status" value="1"/>
</dbReference>
<dbReference type="SUPFAM" id="SSF57903">
    <property type="entry name" value="FYVE/PHD zinc finger"/>
    <property type="match status" value="1"/>
</dbReference>
<evidence type="ECO:0000259" key="6">
    <source>
        <dbReference type="PROSITE" id="PS50178"/>
    </source>
</evidence>
<evidence type="ECO:0000256" key="5">
    <source>
        <dbReference type="SAM" id="MobiDB-lite"/>
    </source>
</evidence>
<evidence type="ECO:0000256" key="3">
    <source>
        <dbReference type="ARBA" id="ARBA00022833"/>
    </source>
</evidence>
<dbReference type="PROSITE" id="PS50178">
    <property type="entry name" value="ZF_FYVE"/>
    <property type="match status" value="1"/>
</dbReference>
<dbReference type="Proteomes" id="UP000694523">
    <property type="component" value="Unplaced"/>
</dbReference>
<keyword evidence="2 4" id="KW-0863">Zinc-finger</keyword>
<evidence type="ECO:0000256" key="4">
    <source>
        <dbReference type="PROSITE-ProRule" id="PRU00091"/>
    </source>
</evidence>
<feature type="compositionally biased region" description="Acidic residues" evidence="5">
    <location>
        <begin position="214"/>
        <end position="224"/>
    </location>
</feature>
<dbReference type="Ensembl" id="ENSNMLT00000046821.1">
    <property type="protein sequence ID" value="ENSNMLP00000042151.1"/>
    <property type="gene ID" value="ENSNMLG00000025694.1"/>
</dbReference>
<dbReference type="InterPro" id="IPR011011">
    <property type="entry name" value="Znf_FYVE_PHD"/>
</dbReference>
<dbReference type="InterPro" id="IPR000306">
    <property type="entry name" value="Znf_FYVE"/>
</dbReference>
<dbReference type="GO" id="GO:0035091">
    <property type="term" value="F:phosphatidylinositol binding"/>
    <property type="evidence" value="ECO:0007669"/>
    <property type="project" value="TreeGrafter"/>
</dbReference>
<keyword evidence="8" id="KW-1185">Reference proteome</keyword>
<dbReference type="GO" id="GO:0007032">
    <property type="term" value="P:endosome organization"/>
    <property type="evidence" value="ECO:0007669"/>
    <property type="project" value="TreeGrafter"/>
</dbReference>
<dbReference type="InterPro" id="IPR001849">
    <property type="entry name" value="PH_domain"/>
</dbReference>
<dbReference type="PANTHER" id="PTHR46280">
    <property type="entry name" value="PLECKSTRIN HOMOLOGY DOMAIN-CONTAINING FAMILY F MEMBER 2-RELATED"/>
    <property type="match status" value="1"/>
</dbReference>